<dbReference type="InterPro" id="IPR050367">
    <property type="entry name" value="APC_superfamily"/>
</dbReference>
<dbReference type="PANTHER" id="PTHR42770">
    <property type="entry name" value="AMINO ACID TRANSPORTER-RELATED"/>
    <property type="match status" value="1"/>
</dbReference>
<comment type="subcellular location">
    <subcellularLocation>
        <location evidence="1">Cell membrane</location>
        <topology evidence="1">Multi-pass membrane protein</topology>
    </subcellularLocation>
</comment>
<evidence type="ECO:0000256" key="5">
    <source>
        <dbReference type="ARBA" id="ARBA00023136"/>
    </source>
</evidence>
<proteinExistence type="predicted"/>
<dbReference type="RefSeq" id="WP_311731101.1">
    <property type="nucleotide sequence ID" value="NZ_JAVRFD010000282.1"/>
</dbReference>
<feature type="transmembrane region" description="Helical" evidence="6">
    <location>
        <begin position="146"/>
        <end position="164"/>
    </location>
</feature>
<protein>
    <submittedName>
        <fullName evidence="7">APC family permease</fullName>
    </submittedName>
</protein>
<evidence type="ECO:0000256" key="4">
    <source>
        <dbReference type="ARBA" id="ARBA00022989"/>
    </source>
</evidence>
<organism evidence="7 8">
    <name type="scientific">Streptomyces lonegramiae</name>
    <dbReference type="NCBI Taxonomy" id="3075524"/>
    <lineage>
        <taxon>Bacteria</taxon>
        <taxon>Bacillati</taxon>
        <taxon>Actinomycetota</taxon>
        <taxon>Actinomycetes</taxon>
        <taxon>Kitasatosporales</taxon>
        <taxon>Streptomycetaceae</taxon>
        <taxon>Streptomyces</taxon>
    </lineage>
</organism>
<dbReference type="Gene3D" id="1.20.1740.10">
    <property type="entry name" value="Amino acid/polyamine transporter I"/>
    <property type="match status" value="1"/>
</dbReference>
<keyword evidence="4 6" id="KW-1133">Transmembrane helix</keyword>
<feature type="non-terminal residue" evidence="7">
    <location>
        <position position="1"/>
    </location>
</feature>
<evidence type="ECO:0000313" key="8">
    <source>
        <dbReference type="Proteomes" id="UP001180754"/>
    </source>
</evidence>
<keyword evidence="2" id="KW-1003">Cell membrane</keyword>
<feature type="transmembrane region" description="Helical" evidence="6">
    <location>
        <begin position="120"/>
        <end position="140"/>
    </location>
</feature>
<dbReference type="EMBL" id="JAVRFD010000282">
    <property type="protein sequence ID" value="MDT0550600.1"/>
    <property type="molecule type" value="Genomic_DNA"/>
</dbReference>
<dbReference type="Proteomes" id="UP001180754">
    <property type="component" value="Unassembled WGS sequence"/>
</dbReference>
<feature type="transmembrane region" description="Helical" evidence="6">
    <location>
        <begin position="78"/>
        <end position="100"/>
    </location>
</feature>
<dbReference type="PANTHER" id="PTHR42770:SF8">
    <property type="entry name" value="PUTRESCINE IMPORTER PUUP"/>
    <property type="match status" value="1"/>
</dbReference>
<evidence type="ECO:0000256" key="6">
    <source>
        <dbReference type="SAM" id="Phobius"/>
    </source>
</evidence>
<evidence type="ECO:0000256" key="1">
    <source>
        <dbReference type="ARBA" id="ARBA00004651"/>
    </source>
</evidence>
<dbReference type="InterPro" id="IPR002293">
    <property type="entry name" value="AA/rel_permease1"/>
</dbReference>
<keyword evidence="8" id="KW-1185">Reference proteome</keyword>
<evidence type="ECO:0000256" key="3">
    <source>
        <dbReference type="ARBA" id="ARBA00022692"/>
    </source>
</evidence>
<evidence type="ECO:0000313" key="7">
    <source>
        <dbReference type="EMBL" id="MDT0550600.1"/>
    </source>
</evidence>
<dbReference type="Pfam" id="PF13520">
    <property type="entry name" value="AA_permease_2"/>
    <property type="match status" value="1"/>
</dbReference>
<gene>
    <name evidence="7" type="ORF">RND15_49440</name>
</gene>
<feature type="non-terminal residue" evidence="7">
    <location>
        <position position="186"/>
    </location>
</feature>
<feature type="transmembrane region" description="Helical" evidence="6">
    <location>
        <begin position="25"/>
        <end position="48"/>
    </location>
</feature>
<reference evidence="7" key="1">
    <citation type="submission" date="2024-05" db="EMBL/GenBank/DDBJ databases">
        <title>30 novel species of actinomycetes from the DSMZ collection.</title>
        <authorList>
            <person name="Nouioui I."/>
        </authorList>
    </citation>
    <scope>NUCLEOTIDE SEQUENCE</scope>
    <source>
        <strain evidence="7">DSM 41529</strain>
    </source>
</reference>
<comment type="caution">
    <text evidence="7">The sequence shown here is derived from an EMBL/GenBank/DDBJ whole genome shotgun (WGS) entry which is preliminary data.</text>
</comment>
<evidence type="ECO:0000256" key="2">
    <source>
        <dbReference type="ARBA" id="ARBA00022475"/>
    </source>
</evidence>
<sequence>SFLGFDAVSTLSEEAKDPKRSVPQAIMIATVVAGVIFVVLSYLGQLVFPSNEFTDVESGSLDLMLTAGGQFLQTFFTAAYVAGALGSAIASQASVARILYAMGRDGVLPRSFFGHVSPRFATPVYAILAVSAVSLLATVISLTTLASVISFGALVAFSVVNLSVIKHYFVDRRECDGVGLISNLVL</sequence>
<name>A0ABU2XZS4_9ACTN</name>
<keyword evidence="3 6" id="KW-0812">Transmembrane</keyword>
<accession>A0ABU2XZS4</accession>
<keyword evidence="5 6" id="KW-0472">Membrane</keyword>